<feature type="domain" description="Carbohydrate kinase PfkB" evidence="7">
    <location>
        <begin position="10"/>
        <end position="300"/>
    </location>
</feature>
<name>A0ABM8G1J2_9CELL</name>
<dbReference type="Proteomes" id="UP001321475">
    <property type="component" value="Chromosome"/>
</dbReference>
<evidence type="ECO:0000256" key="2">
    <source>
        <dbReference type="ARBA" id="ARBA00022679"/>
    </source>
</evidence>
<evidence type="ECO:0000256" key="5">
    <source>
        <dbReference type="ARBA" id="ARBA00022840"/>
    </source>
</evidence>
<feature type="compositionally biased region" description="Basic and acidic residues" evidence="6">
    <location>
        <begin position="299"/>
        <end position="310"/>
    </location>
</feature>
<dbReference type="PANTHER" id="PTHR43085:SF1">
    <property type="entry name" value="PSEUDOURIDINE KINASE-RELATED"/>
    <property type="match status" value="1"/>
</dbReference>
<organism evidence="8 9">
    <name type="scientific">Paraoerskovia sediminicola</name>
    <dbReference type="NCBI Taxonomy" id="1138587"/>
    <lineage>
        <taxon>Bacteria</taxon>
        <taxon>Bacillati</taxon>
        <taxon>Actinomycetota</taxon>
        <taxon>Actinomycetes</taxon>
        <taxon>Micrococcales</taxon>
        <taxon>Cellulomonadaceae</taxon>
        <taxon>Paraoerskovia</taxon>
    </lineage>
</organism>
<dbReference type="InterPro" id="IPR029056">
    <property type="entry name" value="Ribokinase-like"/>
</dbReference>
<evidence type="ECO:0000259" key="7">
    <source>
        <dbReference type="Pfam" id="PF00294"/>
    </source>
</evidence>
<dbReference type="InterPro" id="IPR002173">
    <property type="entry name" value="Carboh/pur_kinase_PfkB_CS"/>
</dbReference>
<dbReference type="CDD" id="cd01167">
    <property type="entry name" value="bac_FRK"/>
    <property type="match status" value="1"/>
</dbReference>
<keyword evidence="5" id="KW-0067">ATP-binding</keyword>
<evidence type="ECO:0000256" key="1">
    <source>
        <dbReference type="ARBA" id="ARBA00010688"/>
    </source>
</evidence>
<dbReference type="PANTHER" id="PTHR43085">
    <property type="entry name" value="HEXOKINASE FAMILY MEMBER"/>
    <property type="match status" value="1"/>
</dbReference>
<dbReference type="InterPro" id="IPR050306">
    <property type="entry name" value="PfkB_Carbo_kinase"/>
</dbReference>
<dbReference type="EMBL" id="AP027729">
    <property type="protein sequence ID" value="BDZ41885.1"/>
    <property type="molecule type" value="Genomic_DNA"/>
</dbReference>
<feature type="region of interest" description="Disordered" evidence="6">
    <location>
        <begin position="291"/>
        <end position="310"/>
    </location>
</feature>
<comment type="similarity">
    <text evidence="1">Belongs to the carbohydrate kinase PfkB family.</text>
</comment>
<keyword evidence="3" id="KW-0547">Nucleotide-binding</keyword>
<evidence type="ECO:0000313" key="8">
    <source>
        <dbReference type="EMBL" id="BDZ41885.1"/>
    </source>
</evidence>
<dbReference type="RefSeq" id="WP_286218963.1">
    <property type="nucleotide sequence ID" value="NZ_AP027729.1"/>
</dbReference>
<protein>
    <submittedName>
        <fullName evidence="8">Ribokinase</fullName>
    </submittedName>
</protein>
<keyword evidence="2" id="KW-0808">Transferase</keyword>
<dbReference type="Pfam" id="PF00294">
    <property type="entry name" value="PfkB"/>
    <property type="match status" value="1"/>
</dbReference>
<keyword evidence="4" id="KW-0418">Kinase</keyword>
<evidence type="ECO:0000313" key="9">
    <source>
        <dbReference type="Proteomes" id="UP001321475"/>
    </source>
</evidence>
<accession>A0ABM8G1J2</accession>
<evidence type="ECO:0000256" key="3">
    <source>
        <dbReference type="ARBA" id="ARBA00022741"/>
    </source>
</evidence>
<dbReference type="InterPro" id="IPR011611">
    <property type="entry name" value="PfkB_dom"/>
</dbReference>
<keyword evidence="9" id="KW-1185">Reference proteome</keyword>
<proteinExistence type="inferred from homology"/>
<gene>
    <name evidence="8" type="ORF">GCM10025865_11840</name>
</gene>
<dbReference type="PROSITE" id="PS00584">
    <property type="entry name" value="PFKB_KINASES_2"/>
    <property type="match status" value="1"/>
</dbReference>
<dbReference type="Gene3D" id="3.40.1190.20">
    <property type="match status" value="1"/>
</dbReference>
<evidence type="ECO:0000256" key="4">
    <source>
        <dbReference type="ARBA" id="ARBA00022777"/>
    </source>
</evidence>
<sequence length="310" mass="31825">MRAARPEGPRVVVVGEALVDVVHRADGSVEELPGGSPANVAITLGRLDRAPVLVTCLGEDSRGARVRGWLEASDVDVRVSPIDRTATALARLDASGAATYEFDLGWELVPDAVPAGDVLHVGSIGALLEPGGAAVRDAVRRAAETGHGLVTYDPNARPSITRDRDGARAKVEQIVADADVVKVSDEDLAWFYPDVDHFESAAAWSTAGPALVVVTAGGEGSVAFRDGARIAQVPVPRVEVVDTVGAGDTYMGGLIDGLLSLGLDSGAAVAAASSAQIESVCAHAARAAAVTVSRPGADPPRRDELGRPQG</sequence>
<evidence type="ECO:0000256" key="6">
    <source>
        <dbReference type="SAM" id="MobiDB-lite"/>
    </source>
</evidence>
<dbReference type="SUPFAM" id="SSF53613">
    <property type="entry name" value="Ribokinase-like"/>
    <property type="match status" value="1"/>
</dbReference>
<reference evidence="9" key="1">
    <citation type="journal article" date="2019" name="Int. J. Syst. Evol. Microbiol.">
        <title>The Global Catalogue of Microorganisms (GCM) 10K type strain sequencing project: providing services to taxonomists for standard genome sequencing and annotation.</title>
        <authorList>
            <consortium name="The Broad Institute Genomics Platform"/>
            <consortium name="The Broad Institute Genome Sequencing Center for Infectious Disease"/>
            <person name="Wu L."/>
            <person name="Ma J."/>
        </authorList>
    </citation>
    <scope>NUCLEOTIDE SEQUENCE [LARGE SCALE GENOMIC DNA]</scope>
    <source>
        <strain evidence="9">NBRC 108565</strain>
    </source>
</reference>